<gene>
    <name evidence="2" type="ORF">ACFQ2K_31985</name>
</gene>
<accession>A0ABW2X473</accession>
<dbReference type="Proteomes" id="UP001596915">
    <property type="component" value="Unassembled WGS sequence"/>
</dbReference>
<sequence length="112" mass="11872">MGDALLALSIPVLVFACGIYAACESWWRRRRPAPRCPGRPGHRAARQAESAMLVDAEDVVDTAFAGLDGLYDTPEAPAAEAPDPRPPAAGVRRRAAASRDPGRSAPAPRRKG</sequence>
<proteinExistence type="predicted"/>
<evidence type="ECO:0000256" key="1">
    <source>
        <dbReference type="SAM" id="MobiDB-lite"/>
    </source>
</evidence>
<comment type="caution">
    <text evidence="2">The sequence shown here is derived from an EMBL/GenBank/DDBJ whole genome shotgun (WGS) entry which is preliminary data.</text>
</comment>
<reference evidence="3" key="1">
    <citation type="journal article" date="2019" name="Int. J. Syst. Evol. Microbiol.">
        <title>The Global Catalogue of Microorganisms (GCM) 10K type strain sequencing project: providing services to taxonomists for standard genome sequencing and annotation.</title>
        <authorList>
            <consortium name="The Broad Institute Genomics Platform"/>
            <consortium name="The Broad Institute Genome Sequencing Center for Infectious Disease"/>
            <person name="Wu L."/>
            <person name="Ma J."/>
        </authorList>
    </citation>
    <scope>NUCLEOTIDE SEQUENCE [LARGE SCALE GENOMIC DNA]</scope>
    <source>
        <strain evidence="3">JCM 12607</strain>
    </source>
</reference>
<keyword evidence="3" id="KW-1185">Reference proteome</keyword>
<protein>
    <submittedName>
        <fullName evidence="2">Uncharacterized protein</fullName>
    </submittedName>
</protein>
<evidence type="ECO:0000313" key="3">
    <source>
        <dbReference type="Proteomes" id="UP001596915"/>
    </source>
</evidence>
<name>A0ABW2X473_9ACTN</name>
<dbReference type="EMBL" id="JBHTGL010000008">
    <property type="protein sequence ID" value="MFD0626633.1"/>
    <property type="molecule type" value="Genomic_DNA"/>
</dbReference>
<organism evidence="2 3">
    <name type="scientific">Streptomyces sanglieri</name>
    <dbReference type="NCBI Taxonomy" id="193460"/>
    <lineage>
        <taxon>Bacteria</taxon>
        <taxon>Bacillati</taxon>
        <taxon>Actinomycetota</taxon>
        <taxon>Actinomycetes</taxon>
        <taxon>Kitasatosporales</taxon>
        <taxon>Streptomycetaceae</taxon>
        <taxon>Streptomyces</taxon>
    </lineage>
</organism>
<feature type="region of interest" description="Disordered" evidence="1">
    <location>
        <begin position="71"/>
        <end position="112"/>
    </location>
</feature>
<evidence type="ECO:0000313" key="2">
    <source>
        <dbReference type="EMBL" id="MFD0626633.1"/>
    </source>
</evidence>